<keyword evidence="2" id="KW-1185">Reference proteome</keyword>
<dbReference type="Proteomes" id="UP001163324">
    <property type="component" value="Chromosome 10"/>
</dbReference>
<sequence>MLAMDLVPLYPKALYQSPSSPLHFLLDLRALYASLSHDPFFPPISPTSSSSSSSSSHGGHEPWFQSFVYLEAAVQFPLALYLVSTLASSSSSSGTASKAVRTELAALVFGSVTGTTSVACVYHLWSLAEDVLDAGSKAMLVYGEYLPFAVVSALMAADMWLRLENRLGATAAKTQKRQ</sequence>
<organism evidence="1 2">
    <name type="scientific">Trichothecium roseum</name>
    <dbReference type="NCBI Taxonomy" id="47278"/>
    <lineage>
        <taxon>Eukaryota</taxon>
        <taxon>Fungi</taxon>
        <taxon>Dikarya</taxon>
        <taxon>Ascomycota</taxon>
        <taxon>Pezizomycotina</taxon>
        <taxon>Sordariomycetes</taxon>
        <taxon>Hypocreomycetidae</taxon>
        <taxon>Hypocreales</taxon>
        <taxon>Hypocreales incertae sedis</taxon>
        <taxon>Trichothecium</taxon>
    </lineage>
</organism>
<evidence type="ECO:0000313" key="1">
    <source>
        <dbReference type="EMBL" id="KAI9896070.1"/>
    </source>
</evidence>
<name>A0ACC0UQP8_9HYPO</name>
<evidence type="ECO:0000313" key="2">
    <source>
        <dbReference type="Proteomes" id="UP001163324"/>
    </source>
</evidence>
<dbReference type="EMBL" id="CM047949">
    <property type="protein sequence ID" value="KAI9896070.1"/>
    <property type="molecule type" value="Genomic_DNA"/>
</dbReference>
<gene>
    <name evidence="1" type="ORF">N3K66_008970</name>
</gene>
<accession>A0ACC0UQP8</accession>
<comment type="caution">
    <text evidence="1">The sequence shown here is derived from an EMBL/GenBank/DDBJ whole genome shotgun (WGS) entry which is preliminary data.</text>
</comment>
<proteinExistence type="predicted"/>
<reference evidence="1" key="1">
    <citation type="submission" date="2022-10" db="EMBL/GenBank/DDBJ databases">
        <title>Complete Genome of Trichothecium roseum strain YXFP-22015, a Plant Pathogen Isolated from Citrus.</title>
        <authorList>
            <person name="Wang Y."/>
            <person name="Zhu L."/>
        </authorList>
    </citation>
    <scope>NUCLEOTIDE SEQUENCE</scope>
    <source>
        <strain evidence="1">YXFP-22015</strain>
    </source>
</reference>
<protein>
    <submittedName>
        <fullName evidence="1">Uncharacterized protein</fullName>
    </submittedName>
</protein>